<dbReference type="AlphaFoldDB" id="A0A7G9QMK9"/>
<reference evidence="1 2" key="1">
    <citation type="submission" date="2020-08" db="EMBL/GenBank/DDBJ databases">
        <title>Genome sequence of Pedobacter roseus KACC 11594T.</title>
        <authorList>
            <person name="Hyun D.-W."/>
            <person name="Bae J.-W."/>
        </authorList>
    </citation>
    <scope>NUCLEOTIDE SEQUENCE [LARGE SCALE GENOMIC DNA]</scope>
    <source>
        <strain evidence="1 2">KACC 11594</strain>
    </source>
</reference>
<dbReference type="RefSeq" id="WP_187595020.1">
    <property type="nucleotide sequence ID" value="NZ_CP060723.1"/>
</dbReference>
<evidence type="ECO:0000313" key="1">
    <source>
        <dbReference type="EMBL" id="QNN44584.1"/>
    </source>
</evidence>
<protein>
    <recommendedName>
        <fullName evidence="3">XRE family transcriptional regulator</fullName>
    </recommendedName>
</protein>
<dbReference type="Proteomes" id="UP000515806">
    <property type="component" value="Chromosome"/>
</dbReference>
<dbReference type="KEGG" id="proe:H9L23_11135"/>
<evidence type="ECO:0008006" key="3">
    <source>
        <dbReference type="Google" id="ProtNLM"/>
    </source>
</evidence>
<name>A0A7G9QMK9_9SPHI</name>
<evidence type="ECO:0000313" key="2">
    <source>
        <dbReference type="Proteomes" id="UP000515806"/>
    </source>
</evidence>
<sequence>MEENDFVSIWLEETGNPAIEELARANFEVADKTAKTLTDKGLTKNDLSVLVDINPLEIERWLVGRHTFSMNVLKEITTKLAD</sequence>
<gene>
    <name evidence="1" type="ORF">H9L23_11135</name>
</gene>
<accession>A0A7G9QMK9</accession>
<keyword evidence="2" id="KW-1185">Reference proteome</keyword>
<dbReference type="EMBL" id="CP060723">
    <property type="protein sequence ID" value="QNN44584.1"/>
    <property type="molecule type" value="Genomic_DNA"/>
</dbReference>
<organism evidence="1 2">
    <name type="scientific">Pedobacter roseus</name>
    <dbReference type="NCBI Taxonomy" id="336820"/>
    <lineage>
        <taxon>Bacteria</taxon>
        <taxon>Pseudomonadati</taxon>
        <taxon>Bacteroidota</taxon>
        <taxon>Sphingobacteriia</taxon>
        <taxon>Sphingobacteriales</taxon>
        <taxon>Sphingobacteriaceae</taxon>
        <taxon>Pedobacter</taxon>
    </lineage>
</organism>
<proteinExistence type="predicted"/>